<accession>A0A5E6MR27</accession>
<dbReference type="SUPFAM" id="SSF144052">
    <property type="entry name" value="Thermophilic metalloprotease-like"/>
    <property type="match status" value="1"/>
</dbReference>
<evidence type="ECO:0000259" key="1">
    <source>
        <dbReference type="Pfam" id="PF26231"/>
    </source>
</evidence>
<feature type="domain" description="Crocagin biosynthetic protein CgnE/B" evidence="1">
    <location>
        <begin position="215"/>
        <end position="301"/>
    </location>
</feature>
<dbReference type="PROSITE" id="PS51257">
    <property type="entry name" value="PROKAR_LIPOPROTEIN"/>
    <property type="match status" value="1"/>
</dbReference>
<sequence length="320" mass="35261">MDKARAVEHFLYYLAHHPALSGLSCPTVLLCHTERYDAIAQAITHSSAARFNVQLQRLDLAASETLAEAIEACDLYLFFYDSSTLPNPRAEGPDFIRALQGVMAEHWKKSLLFKDYGDYFYDTFSVEPQRIADLNATLIRRMSQATVLSFTDKHGSRLEAPMSSIKKWTNINGVGNHDLAPGEIATHSEAINGQVRFVGTFLSTIPFARKYGVLESPLELWIENSTICSVASEVPGLAEDFNKYLNANPSNRRVEELGIGTNEGVKDLYARNAGFEERHCGLHLGLGGGQKGSHHLDLIFASGVLALDDKPIMVDGACTL</sequence>
<reference evidence="2" key="1">
    <citation type="submission" date="2019-09" db="EMBL/GenBank/DDBJ databases">
        <authorList>
            <person name="Chandra G."/>
            <person name="Truman W A."/>
        </authorList>
    </citation>
    <scope>NUCLEOTIDE SEQUENCE</scope>
    <source>
        <strain evidence="2">PS683</strain>
    </source>
</reference>
<dbReference type="InterPro" id="IPR058799">
    <property type="entry name" value="CgnE_B"/>
</dbReference>
<proteinExistence type="predicted"/>
<dbReference type="EMBL" id="LR700643">
    <property type="protein sequence ID" value="VVM14295.1"/>
    <property type="molecule type" value="Genomic_DNA"/>
</dbReference>
<name>A0A5E6MR27_PSEFL</name>
<gene>
    <name evidence="2" type="ORF">PS683_02598</name>
</gene>
<dbReference type="Pfam" id="PF26231">
    <property type="entry name" value="CgnE_B"/>
    <property type="match status" value="1"/>
</dbReference>
<dbReference type="AlphaFoldDB" id="A0A5E6MR27"/>
<organism evidence="2">
    <name type="scientific">Pseudomonas fluorescens</name>
    <dbReference type="NCBI Taxonomy" id="294"/>
    <lineage>
        <taxon>Bacteria</taxon>
        <taxon>Pseudomonadati</taxon>
        <taxon>Pseudomonadota</taxon>
        <taxon>Gammaproteobacteria</taxon>
        <taxon>Pseudomonadales</taxon>
        <taxon>Pseudomonadaceae</taxon>
        <taxon>Pseudomonas</taxon>
    </lineage>
</organism>
<evidence type="ECO:0000313" key="2">
    <source>
        <dbReference type="EMBL" id="VVM14295.1"/>
    </source>
</evidence>
<protein>
    <recommendedName>
        <fullName evidence="1">Crocagin biosynthetic protein CgnE/B domain-containing protein</fullName>
    </recommendedName>
</protein>